<dbReference type="OrthoDB" id="189831at2"/>
<protein>
    <recommendedName>
        <fullName evidence="4">NfeD-like C-terminal domain-containing protein</fullName>
    </recommendedName>
</protein>
<dbReference type="Proteomes" id="UP000285794">
    <property type="component" value="Unassembled WGS sequence"/>
</dbReference>
<accession>A0A425XZY1</accession>
<keyword evidence="1" id="KW-1133">Transmembrane helix</keyword>
<dbReference type="EMBL" id="QQWG01000010">
    <property type="protein sequence ID" value="RRG20990.1"/>
    <property type="molecule type" value="Genomic_DNA"/>
</dbReference>
<reference evidence="2 3" key="1">
    <citation type="submission" date="2018-07" db="EMBL/GenBank/DDBJ databases">
        <title>Draft genome sequence of Ancylomarina sp. M1P.</title>
        <authorList>
            <person name="Yadav S."/>
            <person name="Villanueva L."/>
            <person name="Damste J.S.S."/>
        </authorList>
    </citation>
    <scope>NUCLEOTIDE SEQUENCE [LARGE SCALE GENOMIC DNA]</scope>
    <source>
        <strain evidence="2 3">M1P</strain>
    </source>
</reference>
<keyword evidence="3" id="KW-1185">Reference proteome</keyword>
<dbReference type="AlphaFoldDB" id="A0A425XZY1"/>
<keyword evidence="1" id="KW-0472">Membrane</keyword>
<dbReference type="InterPro" id="IPR012340">
    <property type="entry name" value="NA-bd_OB-fold"/>
</dbReference>
<feature type="transmembrane region" description="Helical" evidence="1">
    <location>
        <begin position="97"/>
        <end position="118"/>
    </location>
</feature>
<organism evidence="2 3">
    <name type="scientific">Ancylomarina euxinus</name>
    <dbReference type="NCBI Taxonomy" id="2283627"/>
    <lineage>
        <taxon>Bacteria</taxon>
        <taxon>Pseudomonadati</taxon>
        <taxon>Bacteroidota</taxon>
        <taxon>Bacteroidia</taxon>
        <taxon>Marinilabiliales</taxon>
        <taxon>Marinifilaceae</taxon>
        <taxon>Ancylomarina</taxon>
    </lineage>
</organism>
<name>A0A425XZY1_9BACT</name>
<keyword evidence="1" id="KW-0812">Transmembrane</keyword>
<dbReference type="Gene3D" id="2.40.50.140">
    <property type="entry name" value="Nucleic acid-binding proteins"/>
    <property type="match status" value="1"/>
</dbReference>
<evidence type="ECO:0000256" key="1">
    <source>
        <dbReference type="SAM" id="Phobius"/>
    </source>
</evidence>
<dbReference type="RefSeq" id="WP_125030989.1">
    <property type="nucleotide sequence ID" value="NZ_JAPXVP010000009.1"/>
</dbReference>
<evidence type="ECO:0000313" key="2">
    <source>
        <dbReference type="EMBL" id="RRG20990.1"/>
    </source>
</evidence>
<sequence>MTLFILNDWASMSLTAQFFWGIAILFSVLFILQLISSFIGGDVDGMSAEGDADVAVEGDMGIDFQFFSLKNLVAFFTIFGWTGIICVGSNLSPLVSTLIATLAGLIMMLIMAFIMYFMGKLTEDGSLKLKNAIGKSGMVYLPIPAKRAGMGQVQVQVQGLQTLDAYTDSDQDIPTGALVEVVDVLNDQILIVKPCV</sequence>
<evidence type="ECO:0000313" key="3">
    <source>
        <dbReference type="Proteomes" id="UP000285794"/>
    </source>
</evidence>
<proteinExistence type="predicted"/>
<feature type="transmembrane region" description="Helical" evidence="1">
    <location>
        <begin position="72"/>
        <end position="91"/>
    </location>
</feature>
<feature type="transmembrane region" description="Helical" evidence="1">
    <location>
        <begin position="18"/>
        <end position="39"/>
    </location>
</feature>
<evidence type="ECO:0008006" key="4">
    <source>
        <dbReference type="Google" id="ProtNLM"/>
    </source>
</evidence>
<comment type="caution">
    <text evidence="2">The sequence shown here is derived from an EMBL/GenBank/DDBJ whole genome shotgun (WGS) entry which is preliminary data.</text>
</comment>
<gene>
    <name evidence="2" type="ORF">DWB61_11250</name>
</gene>